<organism evidence="2 3">
    <name type="scientific">Noviherbaspirillum album</name>
    <dbReference type="NCBI Taxonomy" id="3080276"/>
    <lineage>
        <taxon>Bacteria</taxon>
        <taxon>Pseudomonadati</taxon>
        <taxon>Pseudomonadota</taxon>
        <taxon>Betaproteobacteria</taxon>
        <taxon>Burkholderiales</taxon>
        <taxon>Oxalobacteraceae</taxon>
        <taxon>Noviherbaspirillum</taxon>
    </lineage>
</organism>
<feature type="compositionally biased region" description="Pro residues" evidence="1">
    <location>
        <begin position="35"/>
        <end position="45"/>
    </location>
</feature>
<proteinExistence type="predicted"/>
<feature type="region of interest" description="Disordered" evidence="1">
    <location>
        <begin position="28"/>
        <end position="58"/>
    </location>
</feature>
<dbReference type="EMBL" id="JAWIIV010000067">
    <property type="protein sequence ID" value="MEC4723668.1"/>
    <property type="molecule type" value="Genomic_DNA"/>
</dbReference>
<protein>
    <submittedName>
        <fullName evidence="2">Uncharacterized protein</fullName>
    </submittedName>
</protein>
<dbReference type="RefSeq" id="WP_326510273.1">
    <property type="nucleotide sequence ID" value="NZ_JAWIIV010000067.1"/>
</dbReference>
<evidence type="ECO:0000313" key="2">
    <source>
        <dbReference type="EMBL" id="MEC4723668.1"/>
    </source>
</evidence>
<gene>
    <name evidence="2" type="ORF">RY831_31585</name>
</gene>
<comment type="caution">
    <text evidence="2">The sequence shown here is derived from an EMBL/GenBank/DDBJ whole genome shotgun (WGS) entry which is preliminary data.</text>
</comment>
<evidence type="ECO:0000256" key="1">
    <source>
        <dbReference type="SAM" id="MobiDB-lite"/>
    </source>
</evidence>
<name>A0ABU6JIZ2_9BURK</name>
<accession>A0ABU6JIZ2</accession>
<reference evidence="2 3" key="1">
    <citation type="submission" date="2023-10" db="EMBL/GenBank/DDBJ databases">
        <title>Noviherbaspirillum sp. CPCC 100848 genome assembly.</title>
        <authorList>
            <person name="Li X.Y."/>
            <person name="Fang X.M."/>
        </authorList>
    </citation>
    <scope>NUCLEOTIDE SEQUENCE [LARGE SCALE GENOMIC DNA]</scope>
    <source>
        <strain evidence="2 3">CPCC 100848</strain>
    </source>
</reference>
<evidence type="ECO:0000313" key="3">
    <source>
        <dbReference type="Proteomes" id="UP001352263"/>
    </source>
</evidence>
<dbReference type="Proteomes" id="UP001352263">
    <property type="component" value="Unassembled WGS sequence"/>
</dbReference>
<sequence length="78" mass="8200">MNIAWNPPGLSSAIDRLMDLWDENVSVPMRRANAAPPPQGEPPAEAPASDVADNRERHDQQVAAAQGRISAMAALAGG</sequence>
<keyword evidence="3" id="KW-1185">Reference proteome</keyword>